<gene>
    <name evidence="2" type="ORF">PUP29_00235</name>
</gene>
<evidence type="ECO:0000313" key="2">
    <source>
        <dbReference type="EMBL" id="XCC62407.1"/>
    </source>
</evidence>
<dbReference type="RefSeq" id="WP_353423528.1">
    <property type="nucleotide sequence ID" value="NZ_CP117826.1"/>
</dbReference>
<dbReference type="InterPro" id="IPR025682">
    <property type="entry name" value="CpXC_dom"/>
</dbReference>
<name>A0AAU8A897_9FIRM</name>
<organism evidence="2">
    <name type="scientific">Christensenella massiliensis</name>
    <dbReference type="NCBI Taxonomy" id="1805714"/>
    <lineage>
        <taxon>Bacteria</taxon>
        <taxon>Bacillati</taxon>
        <taxon>Bacillota</taxon>
        <taxon>Clostridia</taxon>
        <taxon>Christensenellales</taxon>
        <taxon>Christensenellaceae</taxon>
        <taxon>Christensenella</taxon>
    </lineage>
</organism>
<dbReference type="AlphaFoldDB" id="A0AAU8A897"/>
<evidence type="ECO:0000259" key="1">
    <source>
        <dbReference type="Pfam" id="PF14353"/>
    </source>
</evidence>
<reference evidence="2" key="1">
    <citation type="submission" date="2023-02" db="EMBL/GenBank/DDBJ databases">
        <title>Gut commensal Christensenella minuta modulates host metabolism via a new class of secondary bile acids.</title>
        <authorList>
            <person name="Liu C."/>
        </authorList>
    </citation>
    <scope>NUCLEOTIDE SEQUENCE</scope>
    <source>
        <strain evidence="2">CA70</strain>
    </source>
</reference>
<sequence length="201" mass="22797">MKESVECPKCGARFEFNTFPLLEDTEKILDFSAFCAACPSCGAELTFPYPCVYHDQTHRVMIRLIPRGFDISDLPVSMPAPRPGDFLRDVYSIHSLREKALIFEHGLDDRAVELLKVLTIQQNPERFDIHDPDVLLLAAADSEALSFFALAKDGNDFMLKTPVGLYEQMCRELSAPCFELSGDFETVDAQWVFDHFHLLES</sequence>
<feature type="domain" description="CpXC" evidence="1">
    <location>
        <begin position="5"/>
        <end position="116"/>
    </location>
</feature>
<proteinExistence type="predicted"/>
<accession>A0AAU8A897</accession>
<dbReference type="EMBL" id="CP117826">
    <property type="protein sequence ID" value="XCC62407.1"/>
    <property type="molecule type" value="Genomic_DNA"/>
</dbReference>
<protein>
    <submittedName>
        <fullName evidence="2">CpXC domain-containing protein</fullName>
    </submittedName>
</protein>
<dbReference type="Pfam" id="PF14353">
    <property type="entry name" value="CpXC"/>
    <property type="match status" value="1"/>
</dbReference>